<reference evidence="1 2" key="1">
    <citation type="journal article" date="1999" name="Proc. Jpn. Acad.">
        <title>Determination of the complete genomic DNA sequence of Thermoplasma volvanium GSS1.</title>
        <authorList>
            <person name="Kawashima T."/>
            <person name="Yamamoto Y."/>
            <person name="Aramaki H."/>
            <person name="Nunoshiba T."/>
            <person name="Kawamoto T."/>
            <person name="Watanabe K."/>
            <person name="Yamazaki M."/>
            <person name="Kanehori K."/>
            <person name="Amano N."/>
            <person name="Ohya Y."/>
            <person name="Makino K."/>
            <person name="Suzuki M."/>
        </authorList>
    </citation>
    <scope>NUCLEOTIDE SEQUENCE [LARGE SCALE GENOMIC DNA]</scope>
    <source>
        <strain evidence="2">ATCC 51530 / DSM 4299 / JCM 9571 / NBRC 15438 / GSS1</strain>
    </source>
</reference>
<dbReference type="GeneID" id="1440896"/>
<dbReference type="RefSeq" id="WP_010916638.1">
    <property type="nucleotide sequence ID" value="NC_002689.2"/>
</dbReference>
<accession>Q97BS1</accession>
<dbReference type="PaxDb" id="273116-14324599"/>
<reference evidence="1 2" key="2">
    <citation type="journal article" date="2000" name="Proc. Natl. Acad. Sci. U.S.A.">
        <title>Archaeal adaptation to higher temperatures revealed by genomic sequence of Thermoplasma volcanium.</title>
        <authorList>
            <person name="Kawashima T."/>
            <person name="Amano N."/>
            <person name="Koike H."/>
            <person name="Makino S."/>
            <person name="Higuchi S."/>
            <person name="Kawashima-Ohya Y."/>
            <person name="Watanabe K."/>
            <person name="Yamazaki M."/>
            <person name="Kanehori K."/>
            <person name="Kawamoto T."/>
            <person name="Nunoshiba T."/>
            <person name="Yamamoto Y."/>
            <person name="Aramaki H."/>
            <person name="Makino K."/>
            <person name="Suzuki M."/>
        </authorList>
    </citation>
    <scope>NUCLEOTIDE SEQUENCE [LARGE SCALE GENOMIC DNA]</scope>
    <source>
        <strain evidence="2">ATCC 51530 / DSM 4299 / JCM 9571 / NBRC 15438 / GSS1</strain>
    </source>
</reference>
<sequence length="206" mass="24191">MGKYGMIVFTDSNLKTDLLLFRNHAEMLVPPRKYFNEFILYSEGGNTHFYIGSSSNGAYELLRSFFTRLYPCYVKESNPSIKRGRGRIYYVSREKKKSFEYYFPDLLNSIATLAAMFPECNIAYLCRVYSSLSLSGRKYGLFIRISSCEEYNKEIMEFLDQQIRSLKKRHGIKMKRCRFVIPLRKNSMSMAFNLASFIRIPEDVHV</sequence>
<evidence type="ECO:0000313" key="2">
    <source>
        <dbReference type="Proteomes" id="UP000001017"/>
    </source>
</evidence>
<dbReference type="Proteomes" id="UP000001017">
    <property type="component" value="Chromosome"/>
</dbReference>
<protein>
    <submittedName>
        <fullName evidence="1">TVG0371051 protein</fullName>
    </submittedName>
</protein>
<evidence type="ECO:0000313" key="1">
    <source>
        <dbReference type="EMBL" id="BAB59526.1"/>
    </source>
</evidence>
<keyword evidence="2" id="KW-1185">Reference proteome</keyword>
<organism evidence="1 2">
    <name type="scientific">Thermoplasma volcanium (strain ATCC 51530 / DSM 4299 / JCM 9571 / NBRC 15438 / GSS1)</name>
    <dbReference type="NCBI Taxonomy" id="273116"/>
    <lineage>
        <taxon>Archaea</taxon>
        <taxon>Methanobacteriati</taxon>
        <taxon>Thermoplasmatota</taxon>
        <taxon>Thermoplasmata</taxon>
        <taxon>Thermoplasmatales</taxon>
        <taxon>Thermoplasmataceae</taxon>
        <taxon>Thermoplasma</taxon>
    </lineage>
</organism>
<dbReference type="AlphaFoldDB" id="Q97BS1"/>
<dbReference type="HOGENOM" id="CLU_1329538_0_0_2"/>
<dbReference type="OrthoDB" id="57208at2157"/>
<dbReference type="KEGG" id="tvo:TVG0371051"/>
<name>Q97BS1_THEVO</name>
<dbReference type="eggNOG" id="arCOG07404">
    <property type="taxonomic scope" value="Archaea"/>
</dbReference>
<gene>
    <name evidence="1" type="ORF">TVG0371051</name>
</gene>
<proteinExistence type="predicted"/>
<dbReference type="STRING" id="273116.gene:9381161"/>
<dbReference type="EMBL" id="BA000011">
    <property type="protein sequence ID" value="BAB59526.1"/>
    <property type="molecule type" value="Genomic_DNA"/>
</dbReference>